<evidence type="ECO:0000256" key="8">
    <source>
        <dbReference type="SAM" id="Phobius"/>
    </source>
</evidence>
<dbReference type="GO" id="GO:0015628">
    <property type="term" value="P:protein secretion by the type II secretion system"/>
    <property type="evidence" value="ECO:0007669"/>
    <property type="project" value="TreeGrafter"/>
</dbReference>
<keyword evidence="3" id="KW-1003">Cell membrane</keyword>
<feature type="domain" description="Type II secretion system protein GspF" evidence="9">
    <location>
        <begin position="73"/>
        <end position="196"/>
    </location>
</feature>
<organism evidence="10 11">
    <name type="scientific">Roseiarcus fermentans</name>
    <dbReference type="NCBI Taxonomy" id="1473586"/>
    <lineage>
        <taxon>Bacteria</taxon>
        <taxon>Pseudomonadati</taxon>
        <taxon>Pseudomonadota</taxon>
        <taxon>Alphaproteobacteria</taxon>
        <taxon>Hyphomicrobiales</taxon>
        <taxon>Roseiarcaceae</taxon>
        <taxon>Roseiarcus</taxon>
    </lineage>
</organism>
<dbReference type="PANTHER" id="PTHR30012">
    <property type="entry name" value="GENERAL SECRETION PATHWAY PROTEIN"/>
    <property type="match status" value="1"/>
</dbReference>
<dbReference type="AlphaFoldDB" id="A0A366ERT9"/>
<dbReference type="InterPro" id="IPR042094">
    <property type="entry name" value="T2SS_GspF_sf"/>
</dbReference>
<dbReference type="GO" id="GO:0005886">
    <property type="term" value="C:plasma membrane"/>
    <property type="evidence" value="ECO:0007669"/>
    <property type="project" value="UniProtKB-SubCell"/>
</dbReference>
<evidence type="ECO:0000256" key="2">
    <source>
        <dbReference type="ARBA" id="ARBA00005745"/>
    </source>
</evidence>
<dbReference type="PANTHER" id="PTHR30012:SF7">
    <property type="entry name" value="PROTEIN TRANSPORT PROTEIN HOFC HOMOLOG"/>
    <property type="match status" value="1"/>
</dbReference>
<evidence type="ECO:0000259" key="9">
    <source>
        <dbReference type="Pfam" id="PF00482"/>
    </source>
</evidence>
<name>A0A366ERT9_9HYPH</name>
<evidence type="ECO:0000256" key="7">
    <source>
        <dbReference type="ARBA" id="ARBA00023136"/>
    </source>
</evidence>
<keyword evidence="7 8" id="KW-0472">Membrane</keyword>
<dbReference type="Proteomes" id="UP000253529">
    <property type="component" value="Unassembled WGS sequence"/>
</dbReference>
<sequence>MAMPTFRYRALSQVGEIVSGSIAAPTAAEVGRRIEYLGLIPIDSVTEDKDPLTRGGDGFVPFSRPRPEDVTIFTGDLALLLRTGARINEALELLAADSDIGRMRSTATKMASAILAGESFADAIAHHPSVFPPIYVALARVGEASGNLVPILESISVERQRAETLRRRLSDTLRYPAFLLLGACAVLLFFLLVVLPQFSNVFKDFNAKLDPVLVTFLGVSDFLRKDTDAILVGLACLLTLGFLLARRPAVRASAIDAVSRLPLVRPILGYRRTALFCRNLGLLLGSGVTLPTSLRVLAEMMSSSNDGSIWSQVVDKVRQGGKLSDALAQTQALPPMAVRTLRLGEDAGQLAMLAGRVADFYDAKLQRSLDRLVGIVGPASIIVISMVVGGLIVSVMTALLSVNQVVG</sequence>
<evidence type="ECO:0000313" key="10">
    <source>
        <dbReference type="EMBL" id="RBP04656.1"/>
    </source>
</evidence>
<evidence type="ECO:0000256" key="3">
    <source>
        <dbReference type="ARBA" id="ARBA00022475"/>
    </source>
</evidence>
<comment type="similarity">
    <text evidence="2">Belongs to the GSP F family.</text>
</comment>
<keyword evidence="5 8" id="KW-0812">Transmembrane</keyword>
<accession>A0A366ERT9</accession>
<dbReference type="EMBL" id="QNRK01000038">
    <property type="protein sequence ID" value="RBP04656.1"/>
    <property type="molecule type" value="Genomic_DNA"/>
</dbReference>
<dbReference type="Pfam" id="PF00482">
    <property type="entry name" value="T2SSF"/>
    <property type="match status" value="2"/>
</dbReference>
<dbReference type="InterPro" id="IPR003004">
    <property type="entry name" value="GspF/PilC"/>
</dbReference>
<comment type="caution">
    <text evidence="10">The sequence shown here is derived from an EMBL/GenBank/DDBJ whole genome shotgun (WGS) entry which is preliminary data.</text>
</comment>
<dbReference type="PRINTS" id="PR00812">
    <property type="entry name" value="BCTERIALGSPF"/>
</dbReference>
<feature type="transmembrane region" description="Helical" evidence="8">
    <location>
        <begin position="175"/>
        <end position="195"/>
    </location>
</feature>
<feature type="transmembrane region" description="Helical" evidence="8">
    <location>
        <begin position="372"/>
        <end position="400"/>
    </location>
</feature>
<gene>
    <name evidence="10" type="ORF">DFR50_13840</name>
</gene>
<feature type="domain" description="Type II secretion system protein GspF" evidence="9">
    <location>
        <begin position="276"/>
        <end position="397"/>
    </location>
</feature>
<dbReference type="Gene3D" id="1.20.81.30">
    <property type="entry name" value="Type II secretion system (T2SS), domain F"/>
    <property type="match status" value="2"/>
</dbReference>
<evidence type="ECO:0000256" key="1">
    <source>
        <dbReference type="ARBA" id="ARBA00004429"/>
    </source>
</evidence>
<evidence type="ECO:0000256" key="6">
    <source>
        <dbReference type="ARBA" id="ARBA00022989"/>
    </source>
</evidence>
<evidence type="ECO:0000256" key="5">
    <source>
        <dbReference type="ARBA" id="ARBA00022692"/>
    </source>
</evidence>
<comment type="subcellular location">
    <subcellularLocation>
        <location evidence="1">Cell inner membrane</location>
        <topology evidence="1">Multi-pass membrane protein</topology>
    </subcellularLocation>
</comment>
<evidence type="ECO:0000256" key="4">
    <source>
        <dbReference type="ARBA" id="ARBA00022519"/>
    </source>
</evidence>
<keyword evidence="6 8" id="KW-1133">Transmembrane helix</keyword>
<proteinExistence type="inferred from homology"/>
<protein>
    <submittedName>
        <fullName evidence="10">General secretion pathway protein F</fullName>
    </submittedName>
</protein>
<reference evidence="10 11" key="1">
    <citation type="submission" date="2018-06" db="EMBL/GenBank/DDBJ databases">
        <title>Genomic Encyclopedia of Type Strains, Phase IV (KMG-IV): sequencing the most valuable type-strain genomes for metagenomic binning, comparative biology and taxonomic classification.</title>
        <authorList>
            <person name="Goeker M."/>
        </authorList>
    </citation>
    <scope>NUCLEOTIDE SEQUENCE [LARGE SCALE GENOMIC DNA]</scope>
    <source>
        <strain evidence="10 11">DSM 24875</strain>
    </source>
</reference>
<feature type="transmembrane region" description="Helical" evidence="8">
    <location>
        <begin position="229"/>
        <end position="245"/>
    </location>
</feature>
<dbReference type="InterPro" id="IPR018076">
    <property type="entry name" value="T2SS_GspF_dom"/>
</dbReference>
<keyword evidence="11" id="KW-1185">Reference proteome</keyword>
<evidence type="ECO:0000313" key="11">
    <source>
        <dbReference type="Proteomes" id="UP000253529"/>
    </source>
</evidence>
<keyword evidence="4" id="KW-0997">Cell inner membrane</keyword>